<gene>
    <name evidence="1" type="ORF">COB20_02775</name>
</gene>
<proteinExistence type="predicted"/>
<dbReference type="AlphaFoldDB" id="A0A2A4XE52"/>
<feature type="non-terminal residue" evidence="1">
    <location>
        <position position="1"/>
    </location>
</feature>
<sequence>RAAIAAEAALVDLSIKQEWAARILDTENPLPLSNLRAAMGSIFPTGQEELQLELLPELTSNLSDLAANRDNYFQQSYGRDLFSGVCSEAGLQILSNAIRDKEAIGATLYRFMSENEQSAADCVELRN</sequence>
<protein>
    <submittedName>
        <fullName evidence="1">Uncharacterized protein</fullName>
    </submittedName>
</protein>
<accession>A0A2A4XE52</accession>
<name>A0A2A4XE52_9GAMM</name>
<comment type="caution">
    <text evidence="1">The sequence shown here is derived from an EMBL/GenBank/DDBJ whole genome shotgun (WGS) entry which is preliminary data.</text>
</comment>
<dbReference type="Proteomes" id="UP000218767">
    <property type="component" value="Unassembled WGS sequence"/>
</dbReference>
<reference evidence="2" key="1">
    <citation type="submission" date="2017-08" db="EMBL/GenBank/DDBJ databases">
        <title>A dynamic microbial community with high functional redundancy inhabits the cold, oxic subseafloor aquifer.</title>
        <authorList>
            <person name="Tully B.J."/>
            <person name="Wheat C.G."/>
            <person name="Glazer B.T."/>
            <person name="Huber J.A."/>
        </authorList>
    </citation>
    <scope>NUCLEOTIDE SEQUENCE [LARGE SCALE GENOMIC DNA]</scope>
</reference>
<evidence type="ECO:0000313" key="1">
    <source>
        <dbReference type="EMBL" id="PCI80571.1"/>
    </source>
</evidence>
<evidence type="ECO:0000313" key="2">
    <source>
        <dbReference type="Proteomes" id="UP000218767"/>
    </source>
</evidence>
<organism evidence="1 2">
    <name type="scientific">SAR86 cluster bacterium</name>
    <dbReference type="NCBI Taxonomy" id="2030880"/>
    <lineage>
        <taxon>Bacteria</taxon>
        <taxon>Pseudomonadati</taxon>
        <taxon>Pseudomonadota</taxon>
        <taxon>Gammaproteobacteria</taxon>
        <taxon>SAR86 cluster</taxon>
    </lineage>
</organism>
<dbReference type="EMBL" id="NVUL01000009">
    <property type="protein sequence ID" value="PCI80571.1"/>
    <property type="molecule type" value="Genomic_DNA"/>
</dbReference>